<evidence type="ECO:0000313" key="8">
    <source>
        <dbReference type="Proteomes" id="UP000015453"/>
    </source>
</evidence>
<accession>S8DW53</accession>
<reference evidence="7 8" key="1">
    <citation type="journal article" date="2013" name="BMC Genomics">
        <title>The miniature genome of a carnivorous plant Genlisea aurea contains a low number of genes and short non-coding sequences.</title>
        <authorList>
            <person name="Leushkin E.V."/>
            <person name="Sutormin R.A."/>
            <person name="Nabieva E.R."/>
            <person name="Penin A.A."/>
            <person name="Kondrashov A.S."/>
            <person name="Logacheva M.D."/>
        </authorList>
    </citation>
    <scope>NUCLEOTIDE SEQUENCE [LARGE SCALE GENOMIC DNA]</scope>
</reference>
<feature type="domain" description="Protein kinase" evidence="6">
    <location>
        <begin position="318"/>
        <end position="520"/>
    </location>
</feature>
<keyword evidence="4 5" id="KW-0067">ATP-binding</keyword>
<dbReference type="OrthoDB" id="654677at2759"/>
<organism evidence="7 8">
    <name type="scientific">Genlisea aurea</name>
    <dbReference type="NCBI Taxonomy" id="192259"/>
    <lineage>
        <taxon>Eukaryota</taxon>
        <taxon>Viridiplantae</taxon>
        <taxon>Streptophyta</taxon>
        <taxon>Embryophyta</taxon>
        <taxon>Tracheophyta</taxon>
        <taxon>Spermatophyta</taxon>
        <taxon>Magnoliopsida</taxon>
        <taxon>eudicotyledons</taxon>
        <taxon>Gunneridae</taxon>
        <taxon>Pentapetalae</taxon>
        <taxon>asterids</taxon>
        <taxon>lamiids</taxon>
        <taxon>Lamiales</taxon>
        <taxon>Lentibulariaceae</taxon>
        <taxon>Genlisea</taxon>
    </lineage>
</organism>
<evidence type="ECO:0000256" key="3">
    <source>
        <dbReference type="ARBA" id="ARBA00022777"/>
    </source>
</evidence>
<dbReference type="Proteomes" id="UP000015453">
    <property type="component" value="Unassembled WGS sequence"/>
</dbReference>
<dbReference type="InterPro" id="IPR008271">
    <property type="entry name" value="Ser/Thr_kinase_AS"/>
</dbReference>
<evidence type="ECO:0000259" key="6">
    <source>
        <dbReference type="PROSITE" id="PS50011"/>
    </source>
</evidence>
<sequence length="520" mass="57373">ASGEEGRSAVVVVGMKMDRRSKEMLTWTLVKVARSGDRVVALHVMDYKAGEDKSSLLGLAMNFDSVVAAYEGFCNLKQVDLKLKICRGSVARKILVREAKACGTGTLVIGTSPGHHKLRSRTFVAEYCAKNLPENITIICVDNGKVVFQRGLNISNPSVSRRNTDASGAGPRIDMRVSVSKRSLSLVPQKLLCLPSSKTKSGSMALVPFTSHKVAQVRSRWDVLRRLFLAAQRLTATFDRKSSATRWITVLPSQPCATAIHPVHEQITASDGGECRLNSKLEMDGIMSSSEVKLIREKFATNCRWFSYQDLSLATNNFSPDNLIGKGGSSLVYRGRLPGAEASAVKILKPSKDVLKQFVSEVETITSLCHRHIISLLGLCFEDDKWLLVYNLLCNGSMEENLHGTKKTTSLLFHWDNRYKVAVGVAEALDYLHNNNPKPVIHRDVKSSNILLSDNFEPQLSDFGLATWSSTTSHHTDSLDVAGTFGYLAPEYFIHGRVNEEIDVYAFGVVLLELLSGRKP</sequence>
<keyword evidence="1" id="KW-0808">Transferase</keyword>
<dbReference type="GO" id="GO:0005524">
    <property type="term" value="F:ATP binding"/>
    <property type="evidence" value="ECO:0007669"/>
    <property type="project" value="UniProtKB-UniRule"/>
</dbReference>
<keyword evidence="8" id="KW-1185">Reference proteome</keyword>
<dbReference type="PANTHER" id="PTHR47987">
    <property type="entry name" value="OS08G0249100 PROTEIN"/>
    <property type="match status" value="1"/>
</dbReference>
<dbReference type="Gene3D" id="3.30.200.20">
    <property type="entry name" value="Phosphorylase Kinase, domain 1"/>
    <property type="match status" value="1"/>
</dbReference>
<dbReference type="PROSITE" id="PS50011">
    <property type="entry name" value="PROTEIN_KINASE_DOM"/>
    <property type="match status" value="1"/>
</dbReference>
<dbReference type="CDD" id="cd00293">
    <property type="entry name" value="USP-like"/>
    <property type="match status" value="1"/>
</dbReference>
<gene>
    <name evidence="7" type="ORF">M569_10615</name>
</gene>
<dbReference type="Pfam" id="PF00069">
    <property type="entry name" value="Pkinase"/>
    <property type="match status" value="1"/>
</dbReference>
<evidence type="ECO:0000256" key="4">
    <source>
        <dbReference type="ARBA" id="ARBA00022840"/>
    </source>
</evidence>
<evidence type="ECO:0000313" key="7">
    <source>
        <dbReference type="EMBL" id="EPS64167.1"/>
    </source>
</evidence>
<dbReference type="Gene3D" id="3.40.50.620">
    <property type="entry name" value="HUPs"/>
    <property type="match status" value="1"/>
</dbReference>
<comment type="caution">
    <text evidence="7">The sequence shown here is derived from an EMBL/GenBank/DDBJ whole genome shotgun (WGS) entry which is preliminary data.</text>
</comment>
<feature type="binding site" evidence="5">
    <location>
        <position position="346"/>
    </location>
    <ligand>
        <name>ATP</name>
        <dbReference type="ChEBI" id="CHEBI:30616"/>
    </ligand>
</feature>
<dbReference type="InterPro" id="IPR011009">
    <property type="entry name" value="Kinase-like_dom_sf"/>
</dbReference>
<evidence type="ECO:0000256" key="2">
    <source>
        <dbReference type="ARBA" id="ARBA00022741"/>
    </source>
</evidence>
<protein>
    <submittedName>
        <fullName evidence="7">Protein kinase family protein</fullName>
    </submittedName>
</protein>
<evidence type="ECO:0000256" key="1">
    <source>
        <dbReference type="ARBA" id="ARBA00022679"/>
    </source>
</evidence>
<proteinExistence type="predicted"/>
<dbReference type="PROSITE" id="PS00108">
    <property type="entry name" value="PROTEIN_KINASE_ST"/>
    <property type="match status" value="1"/>
</dbReference>
<keyword evidence="3 7" id="KW-0418">Kinase</keyword>
<dbReference type="InterPro" id="IPR000719">
    <property type="entry name" value="Prot_kinase_dom"/>
</dbReference>
<dbReference type="FunFam" id="3.30.200.20:FF:000268">
    <property type="entry name" value="probable receptor-like serine/threonine-protein kinase At5g57670"/>
    <property type="match status" value="1"/>
</dbReference>
<dbReference type="AlphaFoldDB" id="S8DW53"/>
<dbReference type="InterPro" id="IPR046958">
    <property type="entry name" value="RBK1/2/STUNTED"/>
</dbReference>
<dbReference type="GO" id="GO:0004672">
    <property type="term" value="F:protein kinase activity"/>
    <property type="evidence" value="ECO:0007669"/>
    <property type="project" value="InterPro"/>
</dbReference>
<dbReference type="EMBL" id="AUSU01005005">
    <property type="protein sequence ID" value="EPS64167.1"/>
    <property type="molecule type" value="Genomic_DNA"/>
</dbReference>
<dbReference type="PROSITE" id="PS00107">
    <property type="entry name" value="PROTEIN_KINASE_ATP"/>
    <property type="match status" value="1"/>
</dbReference>
<dbReference type="FunFam" id="3.40.50.620:FF:000177">
    <property type="entry name" value="probable receptor-like serine/threonine-protein kinase At5g57670"/>
    <property type="match status" value="1"/>
</dbReference>
<evidence type="ECO:0000256" key="5">
    <source>
        <dbReference type="PROSITE-ProRule" id="PRU10141"/>
    </source>
</evidence>
<dbReference type="SMART" id="SM00220">
    <property type="entry name" value="S_TKc"/>
    <property type="match status" value="1"/>
</dbReference>
<dbReference type="Gene3D" id="1.10.510.10">
    <property type="entry name" value="Transferase(Phosphotransferase) domain 1"/>
    <property type="match status" value="1"/>
</dbReference>
<dbReference type="InterPro" id="IPR017441">
    <property type="entry name" value="Protein_kinase_ATP_BS"/>
</dbReference>
<keyword evidence="2 5" id="KW-0547">Nucleotide-binding</keyword>
<dbReference type="SUPFAM" id="SSF56112">
    <property type="entry name" value="Protein kinase-like (PK-like)"/>
    <property type="match status" value="1"/>
</dbReference>
<feature type="non-terminal residue" evidence="7">
    <location>
        <position position="1"/>
    </location>
</feature>
<dbReference type="PANTHER" id="PTHR47987:SF5">
    <property type="entry name" value="PROTEIN KINASE DOMAIN-CONTAINING PROTEIN"/>
    <property type="match status" value="1"/>
</dbReference>
<feature type="non-terminal residue" evidence="7">
    <location>
        <position position="520"/>
    </location>
</feature>
<name>S8DW53_9LAMI</name>
<dbReference type="InterPro" id="IPR014729">
    <property type="entry name" value="Rossmann-like_a/b/a_fold"/>
</dbReference>